<reference evidence="1 2" key="1">
    <citation type="journal article" date="2016" name="Front. Microbiol.">
        <title>Single-Cell (Meta-)Genomics of a Dimorphic Candidatus Thiomargarita nelsonii Reveals Genomic Plasticity.</title>
        <authorList>
            <person name="Flood B.E."/>
            <person name="Fliss P."/>
            <person name="Jones D.S."/>
            <person name="Dick G.J."/>
            <person name="Jain S."/>
            <person name="Kaster A.K."/>
            <person name="Winkel M."/>
            <person name="Mussmann M."/>
            <person name="Bailey J."/>
        </authorList>
    </citation>
    <scope>NUCLEOTIDE SEQUENCE [LARGE SCALE GENOMIC DNA]</scope>
    <source>
        <strain evidence="1">Hydrate Ridge</strain>
    </source>
</reference>
<accession>A0A4E0QNS5</accession>
<gene>
    <name evidence="1" type="ORF">PN36_20330</name>
</gene>
<protein>
    <submittedName>
        <fullName evidence="1">Crystallin</fullName>
    </submittedName>
</protein>
<dbReference type="Proteomes" id="UP000030428">
    <property type="component" value="Unassembled WGS sequence"/>
</dbReference>
<evidence type="ECO:0000313" key="2">
    <source>
        <dbReference type="Proteomes" id="UP000030428"/>
    </source>
</evidence>
<proteinExistence type="predicted"/>
<dbReference type="EMBL" id="JSZA02000087">
    <property type="protein sequence ID" value="TGO02713.1"/>
    <property type="molecule type" value="Genomic_DNA"/>
</dbReference>
<organism evidence="1 2">
    <name type="scientific">Candidatus Thiomargarita nelsonii</name>
    <dbReference type="NCBI Taxonomy" id="1003181"/>
    <lineage>
        <taxon>Bacteria</taxon>
        <taxon>Pseudomonadati</taxon>
        <taxon>Pseudomonadota</taxon>
        <taxon>Gammaproteobacteria</taxon>
        <taxon>Thiotrichales</taxon>
        <taxon>Thiotrichaceae</taxon>
        <taxon>Thiomargarita</taxon>
    </lineage>
</organism>
<dbReference type="AlphaFoldDB" id="A0A4E0QNS5"/>
<comment type="caution">
    <text evidence="1">The sequence shown here is derived from an EMBL/GenBank/DDBJ whole genome shotgun (WGS) entry which is preliminary data.</text>
</comment>
<sequence length="119" mass="13948">MSLNNKTITLFRPIGQKEMELIRQTGYTAFPPRLPFQPIFYPVLQKDYAVQIARDWNTKDAASGYVGYVTLFFVYKDFLNQYTVQNVGSERHQEYWIPAEDLSQFNQNIVGRIEVIAQF</sequence>
<name>A0A4E0QNS5_9GAMM</name>
<evidence type="ECO:0000313" key="1">
    <source>
        <dbReference type="EMBL" id="TGO02713.1"/>
    </source>
</evidence>
<keyword evidence="2" id="KW-1185">Reference proteome</keyword>